<comment type="caution">
    <text evidence="2">The sequence shown here is derived from an EMBL/GenBank/DDBJ whole genome shotgun (WGS) entry which is preliminary data.</text>
</comment>
<feature type="region of interest" description="Disordered" evidence="1">
    <location>
        <begin position="1"/>
        <end position="32"/>
    </location>
</feature>
<dbReference type="Proteomes" id="UP000237000">
    <property type="component" value="Unassembled WGS sequence"/>
</dbReference>
<proteinExistence type="predicted"/>
<accession>A0A2P5FRV4</accession>
<sequence length="109" mass="12157">MDSPNHVCPMNCGSPPESVKRTTGSSSRSRRLRSGCKGCLKLKGKARRKACRNATKAREKFLHMGTTLFKIAQVLQEANEHLRSIEAYVDAATDLNSTEQYVPHVIRID</sequence>
<evidence type="ECO:0000313" key="2">
    <source>
        <dbReference type="EMBL" id="POO00523.1"/>
    </source>
</evidence>
<reference evidence="3" key="1">
    <citation type="submission" date="2016-06" db="EMBL/GenBank/DDBJ databases">
        <title>Parallel loss of symbiosis genes in relatives of nitrogen-fixing non-legume Parasponia.</title>
        <authorList>
            <person name="Van Velzen R."/>
            <person name="Holmer R."/>
            <person name="Bu F."/>
            <person name="Rutten L."/>
            <person name="Van Zeijl A."/>
            <person name="Liu W."/>
            <person name="Santuari L."/>
            <person name="Cao Q."/>
            <person name="Sharma T."/>
            <person name="Shen D."/>
            <person name="Roswanjaya Y."/>
            <person name="Wardhani T."/>
            <person name="Kalhor M.S."/>
            <person name="Jansen J."/>
            <person name="Van den Hoogen J."/>
            <person name="Gungor B."/>
            <person name="Hartog M."/>
            <person name="Hontelez J."/>
            <person name="Verver J."/>
            <person name="Yang W.-C."/>
            <person name="Schijlen E."/>
            <person name="Repin R."/>
            <person name="Schilthuizen M."/>
            <person name="Schranz E."/>
            <person name="Heidstra R."/>
            <person name="Miyata K."/>
            <person name="Fedorova E."/>
            <person name="Kohlen W."/>
            <person name="Bisseling T."/>
            <person name="Smit S."/>
            <person name="Geurts R."/>
        </authorList>
    </citation>
    <scope>NUCLEOTIDE SEQUENCE [LARGE SCALE GENOMIC DNA]</scope>
    <source>
        <strain evidence="3">cv. RG33-2</strain>
    </source>
</reference>
<evidence type="ECO:0000256" key="1">
    <source>
        <dbReference type="SAM" id="MobiDB-lite"/>
    </source>
</evidence>
<name>A0A2P5FRV4_TREOI</name>
<gene>
    <name evidence="2" type="ORF">TorRG33x02_035970</name>
</gene>
<organism evidence="2 3">
    <name type="scientific">Trema orientale</name>
    <name type="common">Charcoal tree</name>
    <name type="synonym">Celtis orientalis</name>
    <dbReference type="NCBI Taxonomy" id="63057"/>
    <lineage>
        <taxon>Eukaryota</taxon>
        <taxon>Viridiplantae</taxon>
        <taxon>Streptophyta</taxon>
        <taxon>Embryophyta</taxon>
        <taxon>Tracheophyta</taxon>
        <taxon>Spermatophyta</taxon>
        <taxon>Magnoliopsida</taxon>
        <taxon>eudicotyledons</taxon>
        <taxon>Gunneridae</taxon>
        <taxon>Pentapetalae</taxon>
        <taxon>rosids</taxon>
        <taxon>fabids</taxon>
        <taxon>Rosales</taxon>
        <taxon>Cannabaceae</taxon>
        <taxon>Trema</taxon>
    </lineage>
</organism>
<dbReference type="AlphaFoldDB" id="A0A2P5FRV4"/>
<keyword evidence="3" id="KW-1185">Reference proteome</keyword>
<dbReference type="EMBL" id="JXTC01000012">
    <property type="protein sequence ID" value="POO00523.1"/>
    <property type="molecule type" value="Genomic_DNA"/>
</dbReference>
<dbReference type="InParanoid" id="A0A2P5FRV4"/>
<evidence type="ECO:0000313" key="3">
    <source>
        <dbReference type="Proteomes" id="UP000237000"/>
    </source>
</evidence>
<protein>
    <submittedName>
        <fullName evidence="2">Uncharacterized protein</fullName>
    </submittedName>
</protein>